<dbReference type="EMBL" id="BAABRI010000022">
    <property type="protein sequence ID" value="GAA5484244.1"/>
    <property type="molecule type" value="Genomic_DNA"/>
</dbReference>
<protein>
    <recommendedName>
        <fullName evidence="3">GNAT family N-acetyltransferase</fullName>
    </recommendedName>
</protein>
<evidence type="ECO:0000313" key="1">
    <source>
        <dbReference type="EMBL" id="GAA5484244.1"/>
    </source>
</evidence>
<sequence>MTAMISPPVSCRPASQPETERLRRLFPLGRSRAPTCSVVAVAGSEQALIGHATLVRRERDRDDAFVLLQTRGGEADLTDRLLAEAIVVARACGLTALSTFDSFPEHAEAAAPFLRAGFSAAEWIIEASVRMAEAEARARRVLERFQRRGGIPEGLDFTDLTRRELWPAVRKKVHDERLMDAGRFDDAVAGRGSQPLDRESSAIIADGSELLGIHLASRVPGGLHIPVRWVHENHRHGWLNAALMIMTGDRCGCPPEAPISLGFHTAIHSETARYAHRMGARITSVKQRLRITL</sequence>
<organism evidence="1 2">
    <name type="scientific">Haloferula sargassicola</name>
    <dbReference type="NCBI Taxonomy" id="490096"/>
    <lineage>
        <taxon>Bacteria</taxon>
        <taxon>Pseudomonadati</taxon>
        <taxon>Verrucomicrobiota</taxon>
        <taxon>Verrucomicrobiia</taxon>
        <taxon>Verrucomicrobiales</taxon>
        <taxon>Verrucomicrobiaceae</taxon>
        <taxon>Haloferula</taxon>
    </lineage>
</organism>
<keyword evidence="2" id="KW-1185">Reference proteome</keyword>
<evidence type="ECO:0008006" key="3">
    <source>
        <dbReference type="Google" id="ProtNLM"/>
    </source>
</evidence>
<proteinExistence type="predicted"/>
<gene>
    <name evidence="1" type="ORF">Hsar01_03485</name>
</gene>
<reference evidence="1 2" key="1">
    <citation type="submission" date="2024-02" db="EMBL/GenBank/DDBJ databases">
        <title>Haloferula sargassicola NBRC 104335.</title>
        <authorList>
            <person name="Ichikawa N."/>
            <person name="Katano-Makiyama Y."/>
            <person name="Hidaka K."/>
        </authorList>
    </citation>
    <scope>NUCLEOTIDE SEQUENCE [LARGE SCALE GENOMIC DNA]</scope>
    <source>
        <strain evidence="1 2">NBRC 104335</strain>
    </source>
</reference>
<dbReference type="Proteomes" id="UP001476282">
    <property type="component" value="Unassembled WGS sequence"/>
</dbReference>
<evidence type="ECO:0000313" key="2">
    <source>
        <dbReference type="Proteomes" id="UP001476282"/>
    </source>
</evidence>
<dbReference type="RefSeq" id="WP_353568342.1">
    <property type="nucleotide sequence ID" value="NZ_BAABRI010000022.1"/>
</dbReference>
<name>A0ABP9UW15_9BACT</name>
<comment type="caution">
    <text evidence="1">The sequence shown here is derived from an EMBL/GenBank/DDBJ whole genome shotgun (WGS) entry which is preliminary data.</text>
</comment>
<accession>A0ABP9UW15</accession>